<dbReference type="PANTHER" id="PTHR30385">
    <property type="entry name" value="SIGMA FACTOR F FLAGELLAR"/>
    <property type="match status" value="1"/>
</dbReference>
<dbReference type="InterPro" id="IPR007627">
    <property type="entry name" value="RNA_pol_sigma70_r2"/>
</dbReference>
<dbReference type="NCBIfam" id="TIGR02980">
    <property type="entry name" value="SigBFG"/>
    <property type="match status" value="1"/>
</dbReference>
<dbReference type="GO" id="GO:0006352">
    <property type="term" value="P:DNA-templated transcription initiation"/>
    <property type="evidence" value="ECO:0007669"/>
    <property type="project" value="InterPro"/>
</dbReference>
<dbReference type="Gene3D" id="1.20.140.160">
    <property type="match status" value="1"/>
</dbReference>
<sequence>MTRRDDEYGRFGPLFARMAGAQGAERARIRDELITGHLPLANHIARKFARRGQPLEDLEQVARLGLVNAVDRFDPQRDKPFLAFAVPTIMGEVRRYFRDTGWSLSVPRRLKELHLRITAESEQLRQRLGRSPTPSELATVLGLSIDEVYEGIEAANAYQLFSIDHPGAGSDQPGKHPAVTDTLGDDDAALAMVENVASLRPLISKLPARERLILALRFSGDLTQSQIADRVGLSQMHVSRLLAKTLAQLRSDIEA</sequence>
<evidence type="ECO:0000313" key="8">
    <source>
        <dbReference type="EMBL" id="TDQ00744.1"/>
    </source>
</evidence>
<dbReference type="Pfam" id="PF04539">
    <property type="entry name" value="Sigma70_r3"/>
    <property type="match status" value="1"/>
</dbReference>
<dbReference type="SUPFAM" id="SSF88946">
    <property type="entry name" value="Sigma2 domain of RNA polymerase sigma factors"/>
    <property type="match status" value="1"/>
</dbReference>
<dbReference type="Pfam" id="PF04545">
    <property type="entry name" value="Sigma70_r4"/>
    <property type="match status" value="1"/>
</dbReference>
<reference evidence="8 9" key="1">
    <citation type="submission" date="2019-03" db="EMBL/GenBank/DDBJ databases">
        <title>Genomic Encyclopedia of Type Strains, Phase IV (KMG-IV): sequencing the most valuable type-strain genomes for metagenomic binning, comparative biology and taxonomic classification.</title>
        <authorList>
            <person name="Goeker M."/>
        </authorList>
    </citation>
    <scope>NUCLEOTIDE SEQUENCE [LARGE SCALE GENOMIC DNA]</scope>
    <source>
        <strain evidence="8 9">DSM 45361</strain>
    </source>
</reference>
<keyword evidence="2" id="KW-0731">Sigma factor</keyword>
<evidence type="ECO:0000256" key="2">
    <source>
        <dbReference type="ARBA" id="ARBA00023082"/>
    </source>
</evidence>
<keyword evidence="4" id="KW-0804">Transcription</keyword>
<gene>
    <name evidence="8" type="ORF">EV186_102610</name>
</gene>
<organism evidence="8 9">
    <name type="scientific">Labedaea rhizosphaerae</name>
    <dbReference type="NCBI Taxonomy" id="598644"/>
    <lineage>
        <taxon>Bacteria</taxon>
        <taxon>Bacillati</taxon>
        <taxon>Actinomycetota</taxon>
        <taxon>Actinomycetes</taxon>
        <taxon>Pseudonocardiales</taxon>
        <taxon>Pseudonocardiaceae</taxon>
        <taxon>Labedaea</taxon>
    </lineage>
</organism>
<dbReference type="InterPro" id="IPR014284">
    <property type="entry name" value="RNA_pol_sigma-70_dom"/>
</dbReference>
<dbReference type="OrthoDB" id="9804285at2"/>
<dbReference type="InterPro" id="IPR014322">
    <property type="entry name" value="RNA_pol_sigma-B/F/G"/>
</dbReference>
<dbReference type="NCBIfam" id="TIGR02937">
    <property type="entry name" value="sigma70-ECF"/>
    <property type="match status" value="1"/>
</dbReference>
<dbReference type="InterPro" id="IPR000943">
    <property type="entry name" value="RNA_pol_sigma70"/>
</dbReference>
<dbReference type="InterPro" id="IPR013324">
    <property type="entry name" value="RNA_pol_sigma_r3/r4-like"/>
</dbReference>
<dbReference type="Proteomes" id="UP000295444">
    <property type="component" value="Unassembled WGS sequence"/>
</dbReference>
<dbReference type="GO" id="GO:0003677">
    <property type="term" value="F:DNA binding"/>
    <property type="evidence" value="ECO:0007669"/>
    <property type="project" value="UniProtKB-KW"/>
</dbReference>
<name>A0A4R6SGD5_LABRH</name>
<feature type="domain" description="RNA polymerase sigma-70 region 3" evidence="5">
    <location>
        <begin position="115"/>
        <end position="174"/>
    </location>
</feature>
<dbReference type="CDD" id="cd06171">
    <property type="entry name" value="Sigma70_r4"/>
    <property type="match status" value="1"/>
</dbReference>
<dbReference type="InterPro" id="IPR007624">
    <property type="entry name" value="RNA_pol_sigma70_r3"/>
</dbReference>
<dbReference type="SUPFAM" id="SSF88659">
    <property type="entry name" value="Sigma3 and sigma4 domains of RNA polymerase sigma factors"/>
    <property type="match status" value="2"/>
</dbReference>
<dbReference type="PANTHER" id="PTHR30385:SF4">
    <property type="entry name" value="RNA POLYMERASE SIGMA-E FACTOR"/>
    <property type="match status" value="1"/>
</dbReference>
<dbReference type="PRINTS" id="PR00046">
    <property type="entry name" value="SIGMA70FCT"/>
</dbReference>
<dbReference type="Pfam" id="PF04542">
    <property type="entry name" value="Sigma70_r2"/>
    <property type="match status" value="1"/>
</dbReference>
<evidence type="ECO:0000313" key="9">
    <source>
        <dbReference type="Proteomes" id="UP000295444"/>
    </source>
</evidence>
<proteinExistence type="predicted"/>
<dbReference type="Gene3D" id="1.20.120.1810">
    <property type="match status" value="1"/>
</dbReference>
<dbReference type="EMBL" id="SNXZ01000002">
    <property type="protein sequence ID" value="TDQ00744.1"/>
    <property type="molecule type" value="Genomic_DNA"/>
</dbReference>
<feature type="domain" description="RNA polymerase sigma-70 region 4" evidence="7">
    <location>
        <begin position="203"/>
        <end position="250"/>
    </location>
</feature>
<keyword evidence="3" id="KW-0238">DNA-binding</keyword>
<dbReference type="InterPro" id="IPR013325">
    <property type="entry name" value="RNA_pol_sigma_r2"/>
</dbReference>
<evidence type="ECO:0000256" key="1">
    <source>
        <dbReference type="ARBA" id="ARBA00023015"/>
    </source>
</evidence>
<accession>A0A4R6SGD5</accession>
<dbReference type="InterPro" id="IPR007630">
    <property type="entry name" value="RNA_pol_sigma70_r4"/>
</dbReference>
<evidence type="ECO:0000256" key="3">
    <source>
        <dbReference type="ARBA" id="ARBA00023125"/>
    </source>
</evidence>
<evidence type="ECO:0000256" key="4">
    <source>
        <dbReference type="ARBA" id="ARBA00023163"/>
    </source>
</evidence>
<comment type="caution">
    <text evidence="8">The sequence shown here is derived from an EMBL/GenBank/DDBJ whole genome shotgun (WGS) entry which is preliminary data.</text>
</comment>
<evidence type="ECO:0000259" key="5">
    <source>
        <dbReference type="Pfam" id="PF04539"/>
    </source>
</evidence>
<evidence type="ECO:0000259" key="6">
    <source>
        <dbReference type="Pfam" id="PF04542"/>
    </source>
</evidence>
<keyword evidence="9" id="KW-1185">Reference proteome</keyword>
<keyword evidence="1" id="KW-0805">Transcription regulation</keyword>
<feature type="domain" description="RNA polymerase sigma-70 region 2" evidence="6">
    <location>
        <begin position="33"/>
        <end position="102"/>
    </location>
</feature>
<dbReference type="GO" id="GO:0016987">
    <property type="term" value="F:sigma factor activity"/>
    <property type="evidence" value="ECO:0007669"/>
    <property type="project" value="UniProtKB-KW"/>
</dbReference>
<evidence type="ECO:0000259" key="7">
    <source>
        <dbReference type="Pfam" id="PF04545"/>
    </source>
</evidence>
<dbReference type="AlphaFoldDB" id="A0A4R6SGD5"/>
<protein>
    <submittedName>
        <fullName evidence="8">RNA polymerase sigma-B factor</fullName>
    </submittedName>
</protein>
<dbReference type="RefSeq" id="WP_133849414.1">
    <property type="nucleotide sequence ID" value="NZ_SNXZ01000002.1"/>
</dbReference>